<keyword evidence="2" id="KW-1185">Reference proteome</keyword>
<organism evidence="1 2">
    <name type="scientific">Lentzea waywayandensis</name>
    <dbReference type="NCBI Taxonomy" id="84724"/>
    <lineage>
        <taxon>Bacteria</taxon>
        <taxon>Bacillati</taxon>
        <taxon>Actinomycetota</taxon>
        <taxon>Actinomycetes</taxon>
        <taxon>Pseudonocardiales</taxon>
        <taxon>Pseudonocardiaceae</taxon>
        <taxon>Lentzea</taxon>
    </lineage>
</organism>
<dbReference type="AlphaFoldDB" id="A0A1I6CZ41"/>
<reference evidence="2" key="1">
    <citation type="submission" date="2016-10" db="EMBL/GenBank/DDBJ databases">
        <authorList>
            <person name="Varghese N."/>
            <person name="Submissions S."/>
        </authorList>
    </citation>
    <scope>NUCLEOTIDE SEQUENCE [LARGE SCALE GENOMIC DNA]</scope>
    <source>
        <strain evidence="2">DSM 44232</strain>
    </source>
</reference>
<gene>
    <name evidence="1" type="ORF">SAMN04488564_101618</name>
</gene>
<evidence type="ECO:0000313" key="2">
    <source>
        <dbReference type="Proteomes" id="UP000198583"/>
    </source>
</evidence>
<dbReference type="OrthoDB" id="3369278at2"/>
<accession>A0A1I6CZ41</accession>
<dbReference type="RefSeq" id="WP_093588167.1">
    <property type="nucleotide sequence ID" value="NZ_FOYL01000001.1"/>
</dbReference>
<sequence length="534" mass="59487">MSGAWPDLVDQGVEERRQALSALLRDFTDLSRLHDRCTRLAFYDYDVRAVLRELDPSPRLVNAARQLLTSTDQREIVLGLGLLTGHAEPADIPVVRTLGLQEFAASQAVRVLLEIPGAESDAIWVADRSPGVRREVGDALRGHPDQDVCRWACRNSSGYLRHMRERAGKHELRALLDLAHVDDELWDHLGTRLLYLSSQDLSSPFGYLPHDTTALRRWVALAGQRLATVDRAVLLCSLAEELVSGWAAVVVRDLRDGLVAEIRSLLTAWSDVLTDVAGSDGRAAWVLRQTPGLSVPSTRFAVRIVPHAPEPTGGVEARILLDGTPIYAALFQGGFSGPPERVIDGGRLQATSERREILLDDYDGTNLYVTIVREGAEVVWKDWRWDVRSDRLPGEFRFDVGEYDREVARAEADRTWEWPARTVARLVEQRLRADPTILGRWDCGPGYCHSAREVHDAASLDFTYPADARWGDPSVTFRLGIDVGDRDPEVVADDVIAMLCASDPRQTVEMVGVDSKAGAEHFNLVHRPSTLKFY</sequence>
<protein>
    <submittedName>
        <fullName evidence="1">Uncharacterized protein</fullName>
    </submittedName>
</protein>
<name>A0A1I6CZ41_9PSEU</name>
<evidence type="ECO:0000313" key="1">
    <source>
        <dbReference type="EMBL" id="SFQ98401.1"/>
    </source>
</evidence>
<dbReference type="STRING" id="84724.SAMN04488564_101618"/>
<proteinExistence type="predicted"/>
<dbReference type="EMBL" id="FOYL01000001">
    <property type="protein sequence ID" value="SFQ98401.1"/>
    <property type="molecule type" value="Genomic_DNA"/>
</dbReference>
<dbReference type="Proteomes" id="UP000198583">
    <property type="component" value="Unassembled WGS sequence"/>
</dbReference>